<dbReference type="CDD" id="cd00158">
    <property type="entry name" value="RHOD"/>
    <property type="match status" value="1"/>
</dbReference>
<protein>
    <submittedName>
        <fullName evidence="3">Thiosulfate sulfurtransferase PspE</fullName>
    </submittedName>
</protein>
<keyword evidence="1" id="KW-0732">Signal</keyword>
<feature type="domain" description="Rhodanese" evidence="2">
    <location>
        <begin position="35"/>
        <end position="112"/>
    </location>
</feature>
<dbReference type="SUPFAM" id="SSF52821">
    <property type="entry name" value="Rhodanese/Cell cycle control phosphatase"/>
    <property type="match status" value="1"/>
</dbReference>
<dbReference type="InterPro" id="IPR050229">
    <property type="entry name" value="GlpE_sulfurtransferase"/>
</dbReference>
<feature type="chain" id="PRO_5004639048" evidence="1">
    <location>
        <begin position="25"/>
        <end position="118"/>
    </location>
</feature>
<organism evidence="3 4">
    <name type="scientific">Vibrio proteolyticus NBRC 13287</name>
    <dbReference type="NCBI Taxonomy" id="1219065"/>
    <lineage>
        <taxon>Bacteria</taxon>
        <taxon>Pseudomonadati</taxon>
        <taxon>Pseudomonadota</taxon>
        <taxon>Gammaproteobacteria</taxon>
        <taxon>Vibrionales</taxon>
        <taxon>Vibrionaceae</taxon>
        <taxon>Vibrio</taxon>
    </lineage>
</organism>
<dbReference type="PANTHER" id="PTHR43031:SF1">
    <property type="entry name" value="PYRIDINE NUCLEOTIDE-DISULPHIDE OXIDOREDUCTASE"/>
    <property type="match status" value="1"/>
</dbReference>
<dbReference type="RefSeq" id="WP_021706299.1">
    <property type="nucleotide sequence ID" value="NZ_BATJ01000012.1"/>
</dbReference>
<dbReference type="PANTHER" id="PTHR43031">
    <property type="entry name" value="FAD-DEPENDENT OXIDOREDUCTASE"/>
    <property type="match status" value="1"/>
</dbReference>
<reference evidence="3 4" key="1">
    <citation type="submission" date="2013-09" db="EMBL/GenBank/DDBJ databases">
        <title>Whole genome shotgun sequence of Vibrio proteolyticus NBRC 13287.</title>
        <authorList>
            <person name="Isaki S."/>
            <person name="Hosoyama A."/>
            <person name="Numata M."/>
            <person name="Hashimoto M."/>
            <person name="Hosoyama Y."/>
            <person name="Tsuchikane K."/>
            <person name="Noguchi M."/>
            <person name="Hirakata S."/>
            <person name="Ichikawa N."/>
            <person name="Ohji S."/>
            <person name="Yamazoe A."/>
            <person name="Fujita N."/>
        </authorList>
    </citation>
    <scope>NUCLEOTIDE SEQUENCE [LARGE SCALE GENOMIC DNA]</scope>
    <source>
        <strain evidence="3 4">NBRC 13287</strain>
    </source>
</reference>
<keyword evidence="4" id="KW-1185">Reference proteome</keyword>
<dbReference type="SMART" id="SM00450">
    <property type="entry name" value="RHOD"/>
    <property type="match status" value="1"/>
</dbReference>
<dbReference type="InterPro" id="IPR036873">
    <property type="entry name" value="Rhodanese-like_dom_sf"/>
</dbReference>
<dbReference type="FunFam" id="3.40.250.10:FF:000049">
    <property type="entry name" value="Phage shock protein E"/>
    <property type="match status" value="1"/>
</dbReference>
<accession>U3BP74</accession>
<dbReference type="PROSITE" id="PS50206">
    <property type="entry name" value="RHODANESE_3"/>
    <property type="match status" value="1"/>
</dbReference>
<dbReference type="AlphaFoldDB" id="U3BP74"/>
<keyword evidence="3" id="KW-0808">Transferase</keyword>
<evidence type="ECO:0000313" key="3">
    <source>
        <dbReference type="EMBL" id="GAD68328.1"/>
    </source>
</evidence>
<dbReference type="STRING" id="1219065.VPR01S_12_01380"/>
<evidence type="ECO:0000256" key="1">
    <source>
        <dbReference type="SAM" id="SignalP"/>
    </source>
</evidence>
<sequence>MKQQWIVKSVLCACLLAAPLPLLASERADTAWQWIVQGAIVVDVRTPQEFEQQHLDGARNYPLSDVATAFNHLDKNTPIVLYCRSGNRSAKAYDYLRQAGFTQLHNGGGLEEMLAVKP</sequence>
<evidence type="ECO:0000313" key="4">
    <source>
        <dbReference type="Proteomes" id="UP000016570"/>
    </source>
</evidence>
<name>U3BP74_VIBPR</name>
<comment type="caution">
    <text evidence="3">The sequence shown here is derived from an EMBL/GenBank/DDBJ whole genome shotgun (WGS) entry which is preliminary data.</text>
</comment>
<dbReference type="Gene3D" id="3.40.250.10">
    <property type="entry name" value="Rhodanese-like domain"/>
    <property type="match status" value="1"/>
</dbReference>
<dbReference type="eggNOG" id="COG0607">
    <property type="taxonomic scope" value="Bacteria"/>
</dbReference>
<dbReference type="GO" id="GO:0016740">
    <property type="term" value="F:transferase activity"/>
    <property type="evidence" value="ECO:0007669"/>
    <property type="project" value="UniProtKB-KW"/>
</dbReference>
<dbReference type="EMBL" id="BATJ01000012">
    <property type="protein sequence ID" value="GAD68328.1"/>
    <property type="molecule type" value="Genomic_DNA"/>
</dbReference>
<dbReference type="InterPro" id="IPR001763">
    <property type="entry name" value="Rhodanese-like_dom"/>
</dbReference>
<gene>
    <name evidence="3" type="primary">pspE</name>
    <name evidence="3" type="ORF">VPR01S_12_01380</name>
</gene>
<proteinExistence type="predicted"/>
<dbReference type="Proteomes" id="UP000016570">
    <property type="component" value="Unassembled WGS sequence"/>
</dbReference>
<dbReference type="Pfam" id="PF00581">
    <property type="entry name" value="Rhodanese"/>
    <property type="match status" value="1"/>
</dbReference>
<feature type="signal peptide" evidence="1">
    <location>
        <begin position="1"/>
        <end position="24"/>
    </location>
</feature>
<evidence type="ECO:0000259" key="2">
    <source>
        <dbReference type="PROSITE" id="PS50206"/>
    </source>
</evidence>